<evidence type="ECO:0000313" key="2">
    <source>
        <dbReference type="Proteomes" id="UP001601288"/>
    </source>
</evidence>
<accession>A0ABW6LHY0</accession>
<dbReference type="RefSeq" id="WP_358289627.1">
    <property type="nucleotide sequence ID" value="NZ_JBEYGJ010000039.1"/>
</dbReference>
<gene>
    <name evidence="1" type="ORF">ACFYM3_21270</name>
</gene>
<protein>
    <submittedName>
        <fullName evidence="1">Uncharacterized protein</fullName>
    </submittedName>
</protein>
<evidence type="ECO:0000313" key="1">
    <source>
        <dbReference type="EMBL" id="MFE9227122.1"/>
    </source>
</evidence>
<dbReference type="Proteomes" id="UP001601288">
    <property type="component" value="Unassembled WGS sequence"/>
</dbReference>
<organism evidence="1 2">
    <name type="scientific">Streptomyces massasporeus</name>
    <dbReference type="NCBI Taxonomy" id="67324"/>
    <lineage>
        <taxon>Bacteria</taxon>
        <taxon>Bacillati</taxon>
        <taxon>Actinomycetota</taxon>
        <taxon>Actinomycetes</taxon>
        <taxon>Kitasatosporales</taxon>
        <taxon>Streptomycetaceae</taxon>
        <taxon>Streptomyces</taxon>
    </lineage>
</organism>
<dbReference type="EMBL" id="JBIAFP010000012">
    <property type="protein sequence ID" value="MFE9227122.1"/>
    <property type="molecule type" value="Genomic_DNA"/>
</dbReference>
<name>A0ABW6LHY0_9ACTN</name>
<keyword evidence="2" id="KW-1185">Reference proteome</keyword>
<sequence length="49" mass="4823">MPPPCSLLAAQGFVVIAAVPEGGLGVAEQVLGVKWTLTSHPPAPSVGAT</sequence>
<comment type="caution">
    <text evidence="1">The sequence shown here is derived from an EMBL/GenBank/DDBJ whole genome shotgun (WGS) entry which is preliminary data.</text>
</comment>
<proteinExistence type="predicted"/>
<reference evidence="1 2" key="1">
    <citation type="submission" date="2024-10" db="EMBL/GenBank/DDBJ databases">
        <title>The Natural Products Discovery Center: Release of the First 8490 Sequenced Strains for Exploring Actinobacteria Biosynthetic Diversity.</title>
        <authorList>
            <person name="Kalkreuter E."/>
            <person name="Kautsar S.A."/>
            <person name="Yang D."/>
            <person name="Bader C.D."/>
            <person name="Teijaro C.N."/>
            <person name="Fluegel L."/>
            <person name="Davis C.M."/>
            <person name="Simpson J.R."/>
            <person name="Lauterbach L."/>
            <person name="Steele A.D."/>
            <person name="Gui C."/>
            <person name="Meng S."/>
            <person name="Li G."/>
            <person name="Viehrig K."/>
            <person name="Ye F."/>
            <person name="Su P."/>
            <person name="Kiefer A.F."/>
            <person name="Nichols A."/>
            <person name="Cepeda A.J."/>
            <person name="Yan W."/>
            <person name="Fan B."/>
            <person name="Jiang Y."/>
            <person name="Adhikari A."/>
            <person name="Zheng C.-J."/>
            <person name="Schuster L."/>
            <person name="Cowan T.M."/>
            <person name="Smanski M.J."/>
            <person name="Chevrette M.G."/>
            <person name="De Carvalho L.P.S."/>
            <person name="Shen B."/>
        </authorList>
    </citation>
    <scope>NUCLEOTIDE SEQUENCE [LARGE SCALE GENOMIC DNA]</scope>
    <source>
        <strain evidence="1 2">NPDC007066</strain>
    </source>
</reference>